<dbReference type="Gene3D" id="2.40.40.10">
    <property type="entry name" value="RlpA-like domain"/>
    <property type="match status" value="1"/>
</dbReference>
<dbReference type="InterPro" id="IPR007730">
    <property type="entry name" value="SPOR-like_dom"/>
</dbReference>
<protein>
    <recommendedName>
        <fullName evidence="4">Endolytic peptidoglycan transglycosylase RlpA</fullName>
        <ecNumber evidence="4">4.2.2.-</ecNumber>
    </recommendedName>
</protein>
<dbReference type="EMBL" id="SGWZ01000005">
    <property type="protein sequence ID" value="RZS66814.1"/>
    <property type="molecule type" value="Genomic_DNA"/>
</dbReference>
<evidence type="ECO:0000313" key="7">
    <source>
        <dbReference type="EMBL" id="RZS66814.1"/>
    </source>
</evidence>
<dbReference type="SUPFAM" id="SSF50685">
    <property type="entry name" value="Barwin-like endoglucanases"/>
    <property type="match status" value="1"/>
</dbReference>
<dbReference type="CDD" id="cd22268">
    <property type="entry name" value="DPBB_RlpA-like"/>
    <property type="match status" value="1"/>
</dbReference>
<dbReference type="NCBIfam" id="TIGR00413">
    <property type="entry name" value="rlpA"/>
    <property type="match status" value="1"/>
</dbReference>
<evidence type="ECO:0000256" key="3">
    <source>
        <dbReference type="ARBA" id="ARBA00023316"/>
    </source>
</evidence>
<dbReference type="Proteomes" id="UP000292039">
    <property type="component" value="Unassembled WGS sequence"/>
</dbReference>
<dbReference type="PANTHER" id="PTHR34183:SF1">
    <property type="entry name" value="ENDOLYTIC PEPTIDOGLYCAN TRANSGLYCOSYLASE RLPA"/>
    <property type="match status" value="1"/>
</dbReference>
<proteinExistence type="inferred from homology"/>
<keyword evidence="3 4" id="KW-0961">Cell wall biogenesis/degradation</keyword>
<dbReference type="GO" id="GO:0071555">
    <property type="term" value="P:cell wall organization"/>
    <property type="evidence" value="ECO:0007669"/>
    <property type="project" value="UniProtKB-KW"/>
</dbReference>
<evidence type="ECO:0000313" key="8">
    <source>
        <dbReference type="Proteomes" id="UP000292039"/>
    </source>
</evidence>
<dbReference type="GO" id="GO:0008932">
    <property type="term" value="F:lytic endotransglycosylase activity"/>
    <property type="evidence" value="ECO:0007669"/>
    <property type="project" value="UniProtKB-UniRule"/>
</dbReference>
<evidence type="ECO:0000256" key="1">
    <source>
        <dbReference type="ARBA" id="ARBA00022729"/>
    </source>
</evidence>
<comment type="similarity">
    <text evidence="4 5">Belongs to the RlpA family.</text>
</comment>
<dbReference type="InterPro" id="IPR009009">
    <property type="entry name" value="RlpA-like_DPBB"/>
</dbReference>
<comment type="caution">
    <text evidence="7">The sequence shown here is derived from an EMBL/GenBank/DDBJ whole genome shotgun (WGS) entry which is preliminary data.</text>
</comment>
<dbReference type="PROSITE" id="PS51724">
    <property type="entry name" value="SPOR"/>
    <property type="match status" value="1"/>
</dbReference>
<dbReference type="Pfam" id="PF05036">
    <property type="entry name" value="SPOR"/>
    <property type="match status" value="1"/>
</dbReference>
<accession>A0A4Q7MFC7</accession>
<dbReference type="SUPFAM" id="SSF110997">
    <property type="entry name" value="Sporulation related repeat"/>
    <property type="match status" value="1"/>
</dbReference>
<dbReference type="HAMAP" id="MF_02071">
    <property type="entry name" value="RlpA"/>
    <property type="match status" value="1"/>
</dbReference>
<evidence type="ECO:0000256" key="5">
    <source>
        <dbReference type="RuleBase" id="RU003495"/>
    </source>
</evidence>
<name>A0A4Q7MFC7_9BURK</name>
<dbReference type="GO" id="GO:0042834">
    <property type="term" value="F:peptidoglycan binding"/>
    <property type="evidence" value="ECO:0007669"/>
    <property type="project" value="InterPro"/>
</dbReference>
<dbReference type="GO" id="GO:0000270">
    <property type="term" value="P:peptidoglycan metabolic process"/>
    <property type="evidence" value="ECO:0007669"/>
    <property type="project" value="UniProtKB-UniRule"/>
</dbReference>
<dbReference type="Pfam" id="PF03330">
    <property type="entry name" value="DPBB_1"/>
    <property type="match status" value="1"/>
</dbReference>
<dbReference type="InterPro" id="IPR012997">
    <property type="entry name" value="RplA"/>
</dbReference>
<evidence type="ECO:0000259" key="6">
    <source>
        <dbReference type="PROSITE" id="PS51724"/>
    </source>
</evidence>
<dbReference type="InterPro" id="IPR034718">
    <property type="entry name" value="RlpA"/>
</dbReference>
<dbReference type="FunFam" id="2.40.40.10:FF:000003">
    <property type="entry name" value="Endolytic peptidoglycan transglycosylase RlpA"/>
    <property type="match status" value="1"/>
</dbReference>
<organism evidence="7 8">
    <name type="scientific">Kerstersia gyiorum</name>
    <dbReference type="NCBI Taxonomy" id="206506"/>
    <lineage>
        <taxon>Bacteria</taxon>
        <taxon>Pseudomonadati</taxon>
        <taxon>Pseudomonadota</taxon>
        <taxon>Betaproteobacteria</taxon>
        <taxon>Burkholderiales</taxon>
        <taxon>Alcaligenaceae</taxon>
        <taxon>Kerstersia</taxon>
    </lineage>
</organism>
<dbReference type="PANTHER" id="PTHR34183">
    <property type="entry name" value="ENDOLYTIC PEPTIDOGLYCAN TRANSGLYCOSYLASE RLPA"/>
    <property type="match status" value="1"/>
</dbReference>
<sequence length="319" mass="34108">MMYRSSIILPGACSPGQTSGSSFLTPRPARRWAWMALAMLLVLLLAACGGSPKRGGYYKDDGPHARVPADLDKVPDAVPRVEPYASGPNRPYSVFGKKYVPDTSGRAYRNRGTASWYGKKFHGQPTSNGETYDMYKMTAAHPTLPIPSYAKVTRTANGRSVIVRINDRGPFHDGRIIDLSYAAAHRLDIIAPGSGEVIVEWISPDDIRGNRVPQPSGPSPAAVAAAVPASPSPSTPAISAAMPGIFLQLGAFGSADNANAFLAHMRSELDDDPRLRLEQGGNGIYRVRLGPYPDRSSAEDAASRIGRQLGISPSIALQP</sequence>
<keyword evidence="7" id="KW-0449">Lipoprotein</keyword>
<keyword evidence="2 4" id="KW-0456">Lyase</keyword>
<dbReference type="InterPro" id="IPR036680">
    <property type="entry name" value="SPOR-like_sf"/>
</dbReference>
<reference evidence="7 8" key="1">
    <citation type="submission" date="2019-02" db="EMBL/GenBank/DDBJ databases">
        <title>Genomic Encyclopedia of Type Strains, Phase IV (KMG-IV): sequencing the most valuable type-strain genomes for metagenomic binning, comparative biology and taxonomic classification.</title>
        <authorList>
            <person name="Goeker M."/>
        </authorList>
    </citation>
    <scope>NUCLEOTIDE SEQUENCE [LARGE SCALE GENOMIC DNA]</scope>
    <source>
        <strain evidence="7 8">DSM 16618</strain>
    </source>
</reference>
<dbReference type="EC" id="4.2.2.-" evidence="4"/>
<evidence type="ECO:0000256" key="2">
    <source>
        <dbReference type="ARBA" id="ARBA00023239"/>
    </source>
</evidence>
<gene>
    <name evidence="4" type="primary">rlpA</name>
    <name evidence="7" type="ORF">EV679_2973</name>
</gene>
<evidence type="ECO:0000256" key="4">
    <source>
        <dbReference type="HAMAP-Rule" id="MF_02071"/>
    </source>
</evidence>
<dbReference type="AlphaFoldDB" id="A0A4Q7MFC7"/>
<dbReference type="InterPro" id="IPR036908">
    <property type="entry name" value="RlpA-like_sf"/>
</dbReference>
<feature type="domain" description="SPOR" evidence="6">
    <location>
        <begin position="239"/>
        <end position="318"/>
    </location>
</feature>
<comment type="function">
    <text evidence="4">Lytic transglycosylase with a strong preference for naked glycan strands that lack stem peptides.</text>
</comment>
<keyword evidence="1" id="KW-0732">Signal</keyword>
<dbReference type="Gene3D" id="3.30.70.1070">
    <property type="entry name" value="Sporulation related repeat"/>
    <property type="match status" value="1"/>
</dbReference>